<keyword evidence="1" id="KW-1133">Transmembrane helix</keyword>
<feature type="transmembrane region" description="Helical" evidence="1">
    <location>
        <begin position="7"/>
        <end position="30"/>
    </location>
</feature>
<keyword evidence="1" id="KW-0472">Membrane</keyword>
<reference evidence="2 3" key="1">
    <citation type="journal article" date="2016" name="Nat. Commun.">
        <title>Thousands of microbial genomes shed light on interconnected biogeochemical processes in an aquifer system.</title>
        <authorList>
            <person name="Anantharaman K."/>
            <person name="Brown C.T."/>
            <person name="Hug L.A."/>
            <person name="Sharon I."/>
            <person name="Castelle C.J."/>
            <person name="Probst A.J."/>
            <person name="Thomas B.C."/>
            <person name="Singh A."/>
            <person name="Wilkins M.J."/>
            <person name="Karaoz U."/>
            <person name="Brodie E.L."/>
            <person name="Williams K.H."/>
            <person name="Hubbard S.S."/>
            <person name="Banfield J.F."/>
        </authorList>
    </citation>
    <scope>NUCLEOTIDE SEQUENCE [LARGE SCALE GENOMIC DNA]</scope>
</reference>
<protein>
    <submittedName>
        <fullName evidence="2">Uncharacterized protein</fullName>
    </submittedName>
</protein>
<dbReference type="AlphaFoldDB" id="A0A1G2PJ46"/>
<comment type="caution">
    <text evidence="2">The sequence shown here is derived from an EMBL/GenBank/DDBJ whole genome shotgun (WGS) entry which is preliminary data.</text>
</comment>
<accession>A0A1G2PJ46</accession>
<sequence>MSNGIKIGLLVLGAVLLFILVGGFSCYSWVNGLRNDGITKERALSAQYLDNQNHLSAFISGFHEQVGLAEAQSDKVNTILEDAVKGRYEGQGGGYTVDSPFFNAIFEAYPEASLEQLLENWGKIQDYVVAQREGYRNVQSKLLDMIREYDTWRETGLVKSAMVRKLGFPSSRLEARIGDTVVTGEAAREKMLQIVLTKAAKDAYESGEMEPLQVPQR</sequence>
<dbReference type="Proteomes" id="UP000177629">
    <property type="component" value="Unassembled WGS sequence"/>
</dbReference>
<dbReference type="EMBL" id="MHSS01000015">
    <property type="protein sequence ID" value="OHA47661.1"/>
    <property type="molecule type" value="Genomic_DNA"/>
</dbReference>
<keyword evidence="1" id="KW-0812">Transmembrane</keyword>
<organism evidence="2 3">
    <name type="scientific">Candidatus Terrybacteria bacterium RIFCSPHIGHO2_01_FULL_48_17</name>
    <dbReference type="NCBI Taxonomy" id="1802362"/>
    <lineage>
        <taxon>Bacteria</taxon>
        <taxon>Candidatus Terryibacteriota</taxon>
    </lineage>
</organism>
<dbReference type="PROSITE" id="PS51257">
    <property type="entry name" value="PROKAR_LIPOPROTEIN"/>
    <property type="match status" value="1"/>
</dbReference>
<evidence type="ECO:0000256" key="1">
    <source>
        <dbReference type="SAM" id="Phobius"/>
    </source>
</evidence>
<gene>
    <name evidence="2" type="ORF">A2806_03525</name>
</gene>
<proteinExistence type="predicted"/>
<evidence type="ECO:0000313" key="2">
    <source>
        <dbReference type="EMBL" id="OHA47661.1"/>
    </source>
</evidence>
<evidence type="ECO:0000313" key="3">
    <source>
        <dbReference type="Proteomes" id="UP000177629"/>
    </source>
</evidence>
<name>A0A1G2PJ46_9BACT</name>